<dbReference type="InterPro" id="IPR016187">
    <property type="entry name" value="CTDL_fold"/>
</dbReference>
<feature type="coiled-coil region" evidence="5">
    <location>
        <begin position="145"/>
        <end position="196"/>
    </location>
</feature>
<dbReference type="SMART" id="SM00567">
    <property type="entry name" value="EZ_HEAT"/>
    <property type="match status" value="3"/>
</dbReference>
<sequence length="1054" mass="119069">MAKGISEKLPLWLNAALLSLSLPLLLNSSVRAQQCTQVGIYTQIQQFKNVKALTSASDAVVKCGEDAVPSLAEALSNSDAAIRTHAASALGKMGWSAQDAVSDLVETLGDGDEAVRSSSVRALIDIGRSAQQRANRISELDLQQIAKLEILKQQIEKALTRLDAKPQAWANLKLQQQELRLTRNALQTKLNQLQDRIIYRGIQWVIKNPGIFALLAGAGYLGIFAIRPLWLLSLDKILPQTYKIPGIGLEVPLQKLLIFKHSPKVLDAWVEKYFESVKIEFLDKDIVKRDRTTHLPQPVFFNNQTLFPDQVNDENPTAEHTKLQNALKAQMLREQQFCVLIQGEGGAGKTSLACQIANWGMEGKLSKHRMLPILIDRELQENENFLEMIRKQLQDLTNTENEEISPEYLKNLLRQRRVLVIVDHFSEMEKSTCNKILAALTENPIINALVFTSRLEGELRGLTKCILQPMRVEGERISEFLGEYLKLYKCRNLFDDEEFYNACSRLNRMVGQRNITIMLAKLYADQMIAAKQGNTELPENIPELMLSYLNKLHPQADAAKQLAVHREVEIIAWKCLENTYRPAPILRKTAETALVEIDPNETNTRLNYLQATLNLLQKVEPDKVRINLDPLAEYLAGLYLVQQHQDNAETWEKLLKDIGEKTENLKEIKGFLLALWDCCEFKKKELNIPDSVIEQLLKKANLDPEEIKKAQRKERIKNLIKELSAPEPEYRTRAVNDLRTMGKDATPAIPRLRKLLENNSEVFKIRREAAIALKQLGEEIPMLIAEIKNGLESIQLVEHPPTENIDLGNEVILEMVEIPGGSFLMGAPPEEKGSNDRENDREQPQHKVTVAPFLMGKYPVTQAQWQAVVALPQVERALNPDISQFKGAERPVESVSWYDAVEFCARLSQHTGREFRLPSEAEWEYGCRAGTTTPFHFGETISTNLANHLGETPYRETTPVGMFQVANAFGLCEMHGLVLELCADSWHENYEGAPSDGSVWIDKNDKPNGCGLVRGGSWFTNRWYCRSAVRNSYLYNIGNNDNGFRVACSAARTS</sequence>
<reference evidence="11 12" key="1">
    <citation type="submission" date="2012-06" db="EMBL/GenBank/DDBJ databases">
        <title>Finished chromosome of genome of Cylindrospermum stagnale PCC 7417.</title>
        <authorList>
            <consortium name="US DOE Joint Genome Institute"/>
            <person name="Gugger M."/>
            <person name="Coursin T."/>
            <person name="Rippka R."/>
            <person name="Tandeau De Marsac N."/>
            <person name="Huntemann M."/>
            <person name="Wei C.-L."/>
            <person name="Han J."/>
            <person name="Detter J.C."/>
            <person name="Han C."/>
            <person name="Tapia R."/>
            <person name="Chen A."/>
            <person name="Kyrpides N."/>
            <person name="Mavromatis K."/>
            <person name="Markowitz V."/>
            <person name="Szeto E."/>
            <person name="Ivanova N."/>
            <person name="Pagani I."/>
            <person name="Pati A."/>
            <person name="Goodwin L."/>
            <person name="Nordberg H.P."/>
            <person name="Cantor M.N."/>
            <person name="Hua S.X."/>
            <person name="Woyke T."/>
            <person name="Kerfeld C.A."/>
        </authorList>
    </citation>
    <scope>NUCLEOTIDE SEQUENCE [LARGE SCALE GENOMIC DNA]</scope>
    <source>
        <strain evidence="11 12">PCC 7417</strain>
    </source>
</reference>
<dbReference type="GO" id="GO:0016829">
    <property type="term" value="F:lyase activity"/>
    <property type="evidence" value="ECO:0007669"/>
    <property type="project" value="UniProtKB-KW"/>
</dbReference>
<dbReference type="AlphaFoldDB" id="K9WXX1"/>
<evidence type="ECO:0008006" key="13">
    <source>
        <dbReference type="Google" id="ProtNLM"/>
    </source>
</evidence>
<evidence type="ECO:0000256" key="7">
    <source>
        <dbReference type="SAM" id="SignalP"/>
    </source>
</evidence>
<dbReference type="SUPFAM" id="SSF52540">
    <property type="entry name" value="P-loop containing nucleoside triphosphate hydrolases"/>
    <property type="match status" value="1"/>
</dbReference>
<keyword evidence="5" id="KW-0175">Coiled coil</keyword>
<feature type="compositionally biased region" description="Basic and acidic residues" evidence="6">
    <location>
        <begin position="829"/>
        <end position="844"/>
    </location>
</feature>
<feature type="region of interest" description="Disordered" evidence="6">
    <location>
        <begin position="825"/>
        <end position="844"/>
    </location>
</feature>
<evidence type="ECO:0000259" key="8">
    <source>
        <dbReference type="Pfam" id="PF03781"/>
    </source>
</evidence>
<feature type="domain" description="Sulfatase-modifying factor enzyme-like" evidence="8">
    <location>
        <begin position="814"/>
        <end position="1047"/>
    </location>
</feature>
<dbReference type="InterPro" id="IPR004155">
    <property type="entry name" value="PBS_lyase_HEAT"/>
</dbReference>
<dbReference type="KEGG" id="csg:Cylst_2129"/>
<keyword evidence="12" id="KW-1185">Reference proteome</keyword>
<name>K9WXX1_9NOST</name>
<dbReference type="PANTHER" id="PTHR23150">
    <property type="entry name" value="SULFATASE MODIFYING FACTOR 1, 2"/>
    <property type="match status" value="1"/>
</dbReference>
<feature type="signal peptide" evidence="7">
    <location>
        <begin position="1"/>
        <end position="32"/>
    </location>
</feature>
<dbReference type="InterPro" id="IPR051043">
    <property type="entry name" value="Sulfatase_Mod_Factor_Kinase"/>
</dbReference>
<accession>K9WXX1</accession>
<keyword evidence="2" id="KW-0042">Antenna complex</keyword>
<evidence type="ECO:0000256" key="1">
    <source>
        <dbReference type="ARBA" id="ARBA00009299"/>
    </source>
</evidence>
<keyword evidence="3" id="KW-0605">Phycobilisome</keyword>
<dbReference type="InterPro" id="IPR007111">
    <property type="entry name" value="NACHT_NTPase"/>
</dbReference>
<proteinExistence type="inferred from homology"/>
<dbReference type="InterPro" id="IPR054589">
    <property type="entry name" value="NCH4"/>
</dbReference>
<dbReference type="eggNOG" id="COG5635">
    <property type="taxonomic scope" value="Bacteria"/>
</dbReference>
<evidence type="ECO:0000259" key="10">
    <source>
        <dbReference type="Pfam" id="PF22731"/>
    </source>
</evidence>
<evidence type="ECO:0000256" key="4">
    <source>
        <dbReference type="ARBA" id="ARBA00023239"/>
    </source>
</evidence>
<evidence type="ECO:0000256" key="6">
    <source>
        <dbReference type="SAM" id="MobiDB-lite"/>
    </source>
</evidence>
<dbReference type="GO" id="GO:0120147">
    <property type="term" value="F:formylglycine-generating oxidase activity"/>
    <property type="evidence" value="ECO:0007669"/>
    <property type="project" value="TreeGrafter"/>
</dbReference>
<comment type="similarity">
    <text evidence="1">Belongs to the CpcE/RpcE/PecE family.</text>
</comment>
<dbReference type="PATRIC" id="fig|56107.3.peg.2354"/>
<dbReference type="GO" id="GO:0030089">
    <property type="term" value="C:phycobilisome"/>
    <property type="evidence" value="ECO:0007669"/>
    <property type="project" value="UniProtKB-KW"/>
</dbReference>
<protein>
    <recommendedName>
        <fullName evidence="13">Sulfatase-modifying factor enzyme domain-containing protein</fullName>
    </recommendedName>
</protein>
<feature type="chain" id="PRO_5003937617" description="Sulfatase-modifying factor enzyme domain-containing protein" evidence="7">
    <location>
        <begin position="33"/>
        <end position="1054"/>
    </location>
</feature>
<dbReference type="InterPro" id="IPR000225">
    <property type="entry name" value="Armadillo"/>
</dbReference>
<dbReference type="Proteomes" id="UP000010475">
    <property type="component" value="Chromosome"/>
</dbReference>
<dbReference type="InterPro" id="IPR027417">
    <property type="entry name" value="P-loop_NTPase"/>
</dbReference>
<dbReference type="Gene3D" id="3.90.1580.10">
    <property type="entry name" value="paralog of FGE (formylglycine-generating enzyme)"/>
    <property type="match status" value="1"/>
</dbReference>
<evidence type="ECO:0000256" key="2">
    <source>
        <dbReference type="ARBA" id="ARBA00022549"/>
    </source>
</evidence>
<evidence type="ECO:0000313" key="11">
    <source>
        <dbReference type="EMBL" id="AFZ24367.1"/>
    </source>
</evidence>
<dbReference type="OrthoDB" id="499561at2"/>
<dbReference type="Pfam" id="PF05729">
    <property type="entry name" value="NACHT"/>
    <property type="match status" value="1"/>
</dbReference>
<feature type="domain" description="NACHT" evidence="9">
    <location>
        <begin position="339"/>
        <end position="452"/>
    </location>
</feature>
<feature type="domain" description="NACHT C-terminal Helical" evidence="10">
    <location>
        <begin position="661"/>
        <end position="704"/>
    </location>
</feature>
<evidence type="ECO:0000259" key="9">
    <source>
        <dbReference type="Pfam" id="PF05729"/>
    </source>
</evidence>
<dbReference type="Gene3D" id="1.25.10.10">
    <property type="entry name" value="Leucine-rich Repeat Variant"/>
    <property type="match status" value="2"/>
</dbReference>
<dbReference type="HOGENOM" id="CLU_278834_0_0_3"/>
<dbReference type="Pfam" id="PF03781">
    <property type="entry name" value="FGE-sulfatase"/>
    <property type="match status" value="1"/>
</dbReference>
<keyword evidence="7" id="KW-0732">Signal</keyword>
<dbReference type="Gene3D" id="3.40.50.300">
    <property type="entry name" value="P-loop containing nucleotide triphosphate hydrolases"/>
    <property type="match status" value="1"/>
</dbReference>
<evidence type="ECO:0000313" key="12">
    <source>
        <dbReference type="Proteomes" id="UP000010475"/>
    </source>
</evidence>
<dbReference type="InterPro" id="IPR016024">
    <property type="entry name" value="ARM-type_fold"/>
</dbReference>
<dbReference type="SUPFAM" id="SSF48371">
    <property type="entry name" value="ARM repeat"/>
    <property type="match status" value="1"/>
</dbReference>
<dbReference type="InterPro" id="IPR005532">
    <property type="entry name" value="SUMF_dom"/>
</dbReference>
<dbReference type="InterPro" id="IPR042095">
    <property type="entry name" value="SUMF_sf"/>
</dbReference>
<dbReference type="EMBL" id="CP003642">
    <property type="protein sequence ID" value="AFZ24367.1"/>
    <property type="molecule type" value="Genomic_DNA"/>
</dbReference>
<dbReference type="Pfam" id="PF13646">
    <property type="entry name" value="HEAT_2"/>
    <property type="match status" value="1"/>
</dbReference>
<dbReference type="InterPro" id="IPR011989">
    <property type="entry name" value="ARM-like"/>
</dbReference>
<evidence type="ECO:0000256" key="3">
    <source>
        <dbReference type="ARBA" id="ARBA00022738"/>
    </source>
</evidence>
<dbReference type="PANTHER" id="PTHR23150:SF19">
    <property type="entry name" value="FORMYLGLYCINE-GENERATING ENZYME"/>
    <property type="match status" value="1"/>
</dbReference>
<dbReference type="eggNOG" id="COG1262">
    <property type="taxonomic scope" value="Bacteria"/>
</dbReference>
<evidence type="ECO:0000256" key="5">
    <source>
        <dbReference type="SAM" id="Coils"/>
    </source>
</evidence>
<dbReference type="eggNOG" id="COG1413">
    <property type="taxonomic scope" value="Bacteria"/>
</dbReference>
<gene>
    <name evidence="11" type="ORF">Cylst_2129</name>
</gene>
<dbReference type="RefSeq" id="WP_015207622.1">
    <property type="nucleotide sequence ID" value="NC_019757.1"/>
</dbReference>
<keyword evidence="4" id="KW-0456">Lyase</keyword>
<dbReference type="PROSITE" id="PS50176">
    <property type="entry name" value="ARM_REPEAT"/>
    <property type="match status" value="1"/>
</dbReference>
<dbReference type="STRING" id="56107.Cylst_2129"/>
<dbReference type="SUPFAM" id="SSF56436">
    <property type="entry name" value="C-type lectin-like"/>
    <property type="match status" value="1"/>
</dbReference>
<dbReference type="Pfam" id="PF22731">
    <property type="entry name" value="NCH4"/>
    <property type="match status" value="1"/>
</dbReference>
<organism evidence="11 12">
    <name type="scientific">Cylindrospermum stagnale PCC 7417</name>
    <dbReference type="NCBI Taxonomy" id="56107"/>
    <lineage>
        <taxon>Bacteria</taxon>
        <taxon>Bacillati</taxon>
        <taxon>Cyanobacteriota</taxon>
        <taxon>Cyanophyceae</taxon>
        <taxon>Nostocales</taxon>
        <taxon>Nostocaceae</taxon>
        <taxon>Cylindrospermum</taxon>
    </lineage>
</organism>